<dbReference type="Proteomes" id="UP000093432">
    <property type="component" value="Unassembled WGS sequence"/>
</dbReference>
<accession>A0A1B8ZRN7</accession>
<evidence type="ECO:0000259" key="2">
    <source>
        <dbReference type="Pfam" id="PF18962"/>
    </source>
</evidence>
<dbReference type="AlphaFoldDB" id="A0A1B8ZRN7"/>
<dbReference type="InterPro" id="IPR026444">
    <property type="entry name" value="Secre_tail"/>
</dbReference>
<evidence type="ECO:0000313" key="3">
    <source>
        <dbReference type="EMBL" id="OCA74252.1"/>
    </source>
</evidence>
<comment type="caution">
    <text evidence="3">The sequence shown here is derived from an EMBL/GenBank/DDBJ whole genome shotgun (WGS) entry which is preliminary data.</text>
</comment>
<organism evidence="3 4">
    <name type="scientific">Chryseobacterium arthrosphaerae</name>
    <dbReference type="NCBI Taxonomy" id="651561"/>
    <lineage>
        <taxon>Bacteria</taxon>
        <taxon>Pseudomonadati</taxon>
        <taxon>Bacteroidota</taxon>
        <taxon>Flavobacteriia</taxon>
        <taxon>Flavobacteriales</taxon>
        <taxon>Weeksellaceae</taxon>
        <taxon>Chryseobacterium group</taxon>
        <taxon>Chryseobacterium</taxon>
    </lineage>
</organism>
<keyword evidence="1" id="KW-0732">Signal</keyword>
<dbReference type="OrthoDB" id="9811934at2"/>
<dbReference type="NCBIfam" id="TIGR04183">
    <property type="entry name" value="Por_Secre_tail"/>
    <property type="match status" value="1"/>
</dbReference>
<dbReference type="PANTHER" id="PTHR42754:SF1">
    <property type="entry name" value="LIPOPROTEIN"/>
    <property type="match status" value="1"/>
</dbReference>
<feature type="domain" description="Secretion system C-terminal sorting" evidence="2">
    <location>
        <begin position="476"/>
        <end position="540"/>
    </location>
</feature>
<gene>
    <name evidence="3" type="ORF">BBI00_07830</name>
</gene>
<sequence length="542" mass="57453">MKRIFLISSLILAGKVLNAQQAPSIEWAVCLGGIGFESAATNFNNAGEFGLQVLRTPDGGYVVAGSTDANSGYVTGVHGNNPDMWVVKTDQNGNFQWQKALGGSGFDEAAAITLTSDGGYLLAGSSTIDNGDVLNYFGATDVWIAKLDATGNKMWTNNMGSTGTEMAYSVQQTSDGGFIIAGTTSGNNYDVSGHHGIWSSYDMWIVKTNSTGNIEWQKCLGGDGNEVAYSIQQTSDGGYIVGGFSQTNNNGDVTGNHSYWDANDWAYKPSRDAWVVKLNSTGAIQWQKSLGGSGEDVASSIQQTTDGGYILAGFSDSVNGDVTGNHGKHDFWITKINANGSLVWQKSLGGSKSDKAYSIKQTPDGGYVATGYSFSADGNVTDHHGTDTGHDYWVVRLNTSGDLMWSKSLGGTYGDTAFSLDLTPDGGYVVAGSTSSRDGDVVGLHQNVDATDFWLVKLGAGTLNTQDSKAATAISVYPNPIRDKAFFSENLNDIQVSTLEGSIVLTQSGGQYIDMQGLPASVYILKGVQKNGNMITKKIIKE</sequence>
<protein>
    <recommendedName>
        <fullName evidence="2">Secretion system C-terminal sorting domain-containing protein</fullName>
    </recommendedName>
</protein>
<reference evidence="4" key="1">
    <citation type="submission" date="2016-07" db="EMBL/GenBank/DDBJ databases">
        <authorList>
            <person name="Florea S."/>
            <person name="Webb J.S."/>
            <person name="Jaromczyk J."/>
            <person name="Schardl C.L."/>
        </authorList>
    </citation>
    <scope>NUCLEOTIDE SEQUENCE [LARGE SCALE GENOMIC DNA]</scope>
    <source>
        <strain evidence="4">CC-VM-7</strain>
    </source>
</reference>
<dbReference type="SUPFAM" id="SSF50998">
    <property type="entry name" value="Quinoprotein alcohol dehydrogenase-like"/>
    <property type="match status" value="2"/>
</dbReference>
<dbReference type="InterPro" id="IPR011047">
    <property type="entry name" value="Quinoprotein_ADH-like_sf"/>
</dbReference>
<evidence type="ECO:0000256" key="1">
    <source>
        <dbReference type="ARBA" id="ARBA00022729"/>
    </source>
</evidence>
<dbReference type="RefSeq" id="WP_065398242.1">
    <property type="nucleotide sequence ID" value="NZ_MAYG01000001.1"/>
</dbReference>
<dbReference type="EMBL" id="MAYG01000001">
    <property type="protein sequence ID" value="OCA74252.1"/>
    <property type="molecule type" value="Genomic_DNA"/>
</dbReference>
<name>A0A1B8ZRN7_9FLAO</name>
<dbReference type="PANTHER" id="PTHR42754">
    <property type="entry name" value="ENDOGLUCANASE"/>
    <property type="match status" value="1"/>
</dbReference>
<evidence type="ECO:0000313" key="4">
    <source>
        <dbReference type="Proteomes" id="UP000093432"/>
    </source>
</evidence>
<dbReference type="Pfam" id="PF18962">
    <property type="entry name" value="Por_Secre_tail"/>
    <property type="match status" value="1"/>
</dbReference>
<proteinExistence type="predicted"/>